<dbReference type="RefSeq" id="WP_076117958.1">
    <property type="nucleotide sequence ID" value="NZ_MPTC01000004.1"/>
</dbReference>
<accession>A0A1R0Y585</accession>
<dbReference type="OrthoDB" id="118405at2"/>
<dbReference type="EMBL" id="MPTC01000004">
    <property type="protein sequence ID" value="OMD42520.1"/>
    <property type="molecule type" value="Genomic_DNA"/>
</dbReference>
<reference evidence="2 3" key="1">
    <citation type="submission" date="2016-10" db="EMBL/GenBank/DDBJ databases">
        <title>Paenibacillus species isolates.</title>
        <authorList>
            <person name="Beno S.M."/>
        </authorList>
    </citation>
    <scope>NUCLEOTIDE SEQUENCE [LARGE SCALE GENOMIC DNA]</scope>
    <source>
        <strain evidence="2 3">FSL H7-0710</strain>
    </source>
</reference>
<protein>
    <recommendedName>
        <fullName evidence="1">General stress protein 17M-like domain-containing protein</fullName>
    </recommendedName>
</protein>
<feature type="domain" description="General stress protein 17M-like" evidence="1">
    <location>
        <begin position="5"/>
        <end position="74"/>
    </location>
</feature>
<evidence type="ECO:0000313" key="3">
    <source>
        <dbReference type="Proteomes" id="UP000187439"/>
    </source>
</evidence>
<proteinExistence type="predicted"/>
<organism evidence="2 3">
    <name type="scientific">Paenibacillus odorifer</name>
    <dbReference type="NCBI Taxonomy" id="189426"/>
    <lineage>
        <taxon>Bacteria</taxon>
        <taxon>Bacillati</taxon>
        <taxon>Bacillota</taxon>
        <taxon>Bacilli</taxon>
        <taxon>Bacillales</taxon>
        <taxon>Paenibacillaceae</taxon>
        <taxon>Paenibacillus</taxon>
    </lineage>
</organism>
<dbReference type="PANTHER" id="PTHR36109">
    <property type="entry name" value="MEMBRANE PROTEIN-RELATED"/>
    <property type="match status" value="1"/>
</dbReference>
<dbReference type="AlphaFoldDB" id="A0A1R0Y585"/>
<dbReference type="InterPro" id="IPR025889">
    <property type="entry name" value="GSP17M-like_dom"/>
</dbReference>
<dbReference type="Proteomes" id="UP000187439">
    <property type="component" value="Unassembled WGS sequence"/>
</dbReference>
<dbReference type="InterPro" id="IPR052948">
    <property type="entry name" value="Low_temp-induced_all0457"/>
</dbReference>
<evidence type="ECO:0000259" key="1">
    <source>
        <dbReference type="Pfam" id="PF11181"/>
    </source>
</evidence>
<sequence length="222" mass="23172">MNKRIVGVFAAEYEASRAIEELKRQGCRTEDISIIARNNDSVDSLRDESGTQAPEGIATGAATGGLLGGLTGLLMGIGALAIPGIGPIIAAGPLAATLAGAAIGAGSGGLVGGLIGLGIPEEEAKRYDNYVGEGHILVMVDVEGVEKEEEVKRIFVQHNSLNPDRFEEIANKNTAENRNCDGSVKESDALRAADQQEARNLAQATGTMDAMDTLASERIRNK</sequence>
<dbReference type="Pfam" id="PF11181">
    <property type="entry name" value="YflT"/>
    <property type="match status" value="1"/>
</dbReference>
<evidence type="ECO:0000313" key="2">
    <source>
        <dbReference type="EMBL" id="OMD42520.1"/>
    </source>
</evidence>
<dbReference type="PANTHER" id="PTHR36109:SF2">
    <property type="entry name" value="MEMBRANE PROTEIN"/>
    <property type="match status" value="1"/>
</dbReference>
<name>A0A1R0Y585_9BACL</name>
<gene>
    <name evidence="2" type="ORF">BSK52_06835</name>
</gene>
<comment type="caution">
    <text evidence="2">The sequence shown here is derived from an EMBL/GenBank/DDBJ whole genome shotgun (WGS) entry which is preliminary data.</text>
</comment>